<dbReference type="Proteomes" id="UP001050975">
    <property type="component" value="Unassembled WGS sequence"/>
</dbReference>
<organism evidence="1 2">
    <name type="scientific">Microseira wollei NIES-4236</name>
    <dbReference type="NCBI Taxonomy" id="2530354"/>
    <lineage>
        <taxon>Bacteria</taxon>
        <taxon>Bacillati</taxon>
        <taxon>Cyanobacteriota</taxon>
        <taxon>Cyanophyceae</taxon>
        <taxon>Oscillatoriophycideae</taxon>
        <taxon>Aerosakkonematales</taxon>
        <taxon>Aerosakkonemataceae</taxon>
        <taxon>Microseira</taxon>
    </lineage>
</organism>
<comment type="caution">
    <text evidence="1">The sequence shown here is derived from an EMBL/GenBank/DDBJ whole genome shotgun (WGS) entry which is preliminary data.</text>
</comment>
<dbReference type="AlphaFoldDB" id="A0AAV3XBL8"/>
<accession>A0AAV3XBL8</accession>
<name>A0AAV3XBL8_9CYAN</name>
<dbReference type="EMBL" id="BLAY01000029">
    <property type="protein sequence ID" value="GET37495.1"/>
    <property type="molecule type" value="Genomic_DNA"/>
</dbReference>
<proteinExistence type="predicted"/>
<reference evidence="1" key="1">
    <citation type="submission" date="2019-10" db="EMBL/GenBank/DDBJ databases">
        <title>Draft genome sequece of Microseira wollei NIES-4236.</title>
        <authorList>
            <person name="Yamaguchi H."/>
            <person name="Suzuki S."/>
            <person name="Kawachi M."/>
        </authorList>
    </citation>
    <scope>NUCLEOTIDE SEQUENCE</scope>
    <source>
        <strain evidence="1">NIES-4236</strain>
    </source>
</reference>
<evidence type="ECO:0000313" key="1">
    <source>
        <dbReference type="EMBL" id="GET37495.1"/>
    </source>
</evidence>
<sequence>MPQNKFSCGVGGSPASSWENCLWGGRIARQRLSHKTNFLVGWADRPPVVGKIACGVGGSPASAYATKQIFLWGGRIARQ</sequence>
<gene>
    <name evidence="1" type="ORF">MiSe_22480</name>
</gene>
<evidence type="ECO:0000313" key="2">
    <source>
        <dbReference type="Proteomes" id="UP001050975"/>
    </source>
</evidence>
<protein>
    <submittedName>
        <fullName evidence="1">Uncharacterized protein</fullName>
    </submittedName>
</protein>
<keyword evidence="2" id="KW-1185">Reference proteome</keyword>